<protein>
    <recommendedName>
        <fullName evidence="4">Hyaluronidase</fullName>
        <ecNumber evidence="4">3.2.1.35</ecNumber>
    </recommendedName>
</protein>
<keyword evidence="7" id="KW-1185">Reference proteome</keyword>
<sequence>MEDTQEETEGGPIYQYSETYQNSSETGFSGNKRARNMSVFIDVVVITVSDPRQGVMRFQEFLAFIALVPTLLSAFKAFWNFPSKTCQSKHAVDFKSYGIETNQNLEFYGNKVVIFYEFIFGNYPYYKDYDENKPINGGTPQNCPLQDHLDVAKKNITDRIPEVDFDGLAIIDLEEWRPIFNQNFYGLKTVFRNQSIALAKANNPSVTGDAEILKLAEKEFNDAARKFFVETIKLGRDLRKKAKWGYYGFPYCNYNAGEKGEYECSKRYRDWNDEMMFIFNESKALYPSIYLGFKASSEQRFRYVQAILKEARRIAKKFTPPLPIYAYTKIEYDPLNKIDEFYNDNDLCATIKQPADLGIDGIIFWSSSASMVKRCPEIQNNMNTRIGSKVKNTIDQHDQCRKTRCHDSGKCVLPANTTCPSFAIDINSYGCECDQGYSGDYCDSQTAAP</sequence>
<keyword evidence="4" id="KW-0378">Hydrolase</keyword>
<evidence type="ECO:0000256" key="4">
    <source>
        <dbReference type="RuleBase" id="RU610713"/>
    </source>
</evidence>
<organism evidence="6 7">
    <name type="scientific">Ancylostoma duodenale</name>
    <dbReference type="NCBI Taxonomy" id="51022"/>
    <lineage>
        <taxon>Eukaryota</taxon>
        <taxon>Metazoa</taxon>
        <taxon>Ecdysozoa</taxon>
        <taxon>Nematoda</taxon>
        <taxon>Chromadorea</taxon>
        <taxon>Rhabditida</taxon>
        <taxon>Rhabditina</taxon>
        <taxon>Rhabditomorpha</taxon>
        <taxon>Strongyloidea</taxon>
        <taxon>Ancylostomatidae</taxon>
        <taxon>Ancylostomatinae</taxon>
        <taxon>Ancylostoma</taxon>
    </lineage>
</organism>
<name>A0A0C2D6Z9_9BILA</name>
<dbReference type="GO" id="GO:0030214">
    <property type="term" value="P:hyaluronan catabolic process"/>
    <property type="evidence" value="ECO:0007669"/>
    <property type="project" value="TreeGrafter"/>
</dbReference>
<evidence type="ECO:0000313" key="6">
    <source>
        <dbReference type="EMBL" id="KIH57857.1"/>
    </source>
</evidence>
<comment type="catalytic activity">
    <reaction evidence="4">
        <text>Random hydrolysis of (1-&gt;4)-linkages between N-acetyl-beta-D-glucosamine and D-glucuronate residues in hyaluronate.</text>
        <dbReference type="EC" id="3.2.1.35"/>
    </reaction>
</comment>
<dbReference type="SUPFAM" id="SSF51445">
    <property type="entry name" value="(Trans)glycosidases"/>
    <property type="match status" value="1"/>
</dbReference>
<dbReference type="InterPro" id="IPR000742">
    <property type="entry name" value="EGF"/>
</dbReference>
<dbReference type="EC" id="3.2.1.35" evidence="4"/>
<evidence type="ECO:0000313" key="7">
    <source>
        <dbReference type="Proteomes" id="UP000054047"/>
    </source>
</evidence>
<proteinExistence type="inferred from homology"/>
<dbReference type="AlphaFoldDB" id="A0A0C2D6Z9"/>
<evidence type="ECO:0000256" key="1">
    <source>
        <dbReference type="ARBA" id="ARBA00008871"/>
    </source>
</evidence>
<dbReference type="PROSITE" id="PS01186">
    <property type="entry name" value="EGF_2"/>
    <property type="match status" value="1"/>
</dbReference>
<dbReference type="Pfam" id="PF01630">
    <property type="entry name" value="Glyco_hydro_56"/>
    <property type="match status" value="1"/>
</dbReference>
<dbReference type="PRINTS" id="PR00846">
    <property type="entry name" value="GLHYDRLASE56"/>
</dbReference>
<comment type="similarity">
    <text evidence="1 4">Belongs to the glycosyl hydrolase 56 family.</text>
</comment>
<evidence type="ECO:0000256" key="3">
    <source>
        <dbReference type="PROSITE-ProRule" id="PRU00076"/>
    </source>
</evidence>
<feature type="disulfide bond" evidence="3">
    <location>
        <begin position="433"/>
        <end position="442"/>
    </location>
</feature>
<dbReference type="OrthoDB" id="5796153at2759"/>
<dbReference type="InterPro" id="IPR018155">
    <property type="entry name" value="Hyaluronidase"/>
</dbReference>
<dbReference type="InterPro" id="IPR017853">
    <property type="entry name" value="GH"/>
</dbReference>
<evidence type="ECO:0000256" key="2">
    <source>
        <dbReference type="ARBA" id="ARBA00023157"/>
    </source>
</evidence>
<dbReference type="PROSITE" id="PS00022">
    <property type="entry name" value="EGF_1"/>
    <property type="match status" value="1"/>
</dbReference>
<gene>
    <name evidence="6" type="ORF">ANCDUO_11948</name>
</gene>
<keyword evidence="3" id="KW-0245">EGF-like domain</keyword>
<feature type="domain" description="EGF-like" evidence="5">
    <location>
        <begin position="396"/>
        <end position="443"/>
    </location>
</feature>
<dbReference type="CDD" id="cd00054">
    <property type="entry name" value="EGF_CA"/>
    <property type="match status" value="1"/>
</dbReference>
<reference evidence="6 7" key="1">
    <citation type="submission" date="2013-12" db="EMBL/GenBank/DDBJ databases">
        <title>Draft genome of the parsitic nematode Ancylostoma duodenale.</title>
        <authorList>
            <person name="Mitreva M."/>
        </authorList>
    </citation>
    <scope>NUCLEOTIDE SEQUENCE [LARGE SCALE GENOMIC DNA]</scope>
    <source>
        <strain evidence="6 7">Zhejiang</strain>
    </source>
</reference>
<dbReference type="Proteomes" id="UP000054047">
    <property type="component" value="Unassembled WGS sequence"/>
</dbReference>
<dbReference type="GO" id="GO:0004415">
    <property type="term" value="F:hyalurononglucosaminidase activity"/>
    <property type="evidence" value="ECO:0007669"/>
    <property type="project" value="UniProtKB-UniRule"/>
</dbReference>
<dbReference type="PANTHER" id="PTHR11769">
    <property type="entry name" value="HYALURONIDASE"/>
    <property type="match status" value="1"/>
</dbReference>
<dbReference type="GO" id="GO:0005975">
    <property type="term" value="P:carbohydrate metabolic process"/>
    <property type="evidence" value="ECO:0007669"/>
    <property type="project" value="InterPro"/>
</dbReference>
<dbReference type="PROSITE" id="PS50026">
    <property type="entry name" value="EGF_3"/>
    <property type="match status" value="1"/>
</dbReference>
<keyword evidence="4" id="KW-0326">Glycosidase</keyword>
<keyword evidence="2 3" id="KW-1015">Disulfide bond</keyword>
<dbReference type="Gene3D" id="3.20.20.70">
    <property type="entry name" value="Aldolase class I"/>
    <property type="match status" value="1"/>
</dbReference>
<evidence type="ECO:0000259" key="5">
    <source>
        <dbReference type="PROSITE" id="PS50026"/>
    </source>
</evidence>
<comment type="caution">
    <text evidence="3">Lacks conserved residue(s) required for the propagation of feature annotation.</text>
</comment>
<dbReference type="InterPro" id="IPR013785">
    <property type="entry name" value="Aldolase_TIM"/>
</dbReference>
<dbReference type="EMBL" id="KN733855">
    <property type="protein sequence ID" value="KIH57857.1"/>
    <property type="molecule type" value="Genomic_DNA"/>
</dbReference>
<accession>A0A0C2D6Z9</accession>
<dbReference type="PANTHER" id="PTHR11769:SF35">
    <property type="entry name" value="HYALURONIDASE"/>
    <property type="match status" value="1"/>
</dbReference>